<dbReference type="AlphaFoldDB" id="A0ABD0L1P8"/>
<evidence type="ECO:0000256" key="1">
    <source>
        <dbReference type="SAM" id="MobiDB-lite"/>
    </source>
</evidence>
<keyword evidence="3" id="KW-1185">Reference proteome</keyword>
<protein>
    <submittedName>
        <fullName evidence="2">Uncharacterized protein</fullName>
    </submittedName>
</protein>
<feature type="region of interest" description="Disordered" evidence="1">
    <location>
        <begin position="41"/>
        <end position="66"/>
    </location>
</feature>
<proteinExistence type="predicted"/>
<reference evidence="2 3" key="1">
    <citation type="journal article" date="2023" name="Sci. Data">
        <title>Genome assembly of the Korean intertidal mud-creeper Batillaria attramentaria.</title>
        <authorList>
            <person name="Patra A.K."/>
            <person name="Ho P.T."/>
            <person name="Jun S."/>
            <person name="Lee S.J."/>
            <person name="Kim Y."/>
            <person name="Won Y.J."/>
        </authorList>
    </citation>
    <scope>NUCLEOTIDE SEQUENCE [LARGE SCALE GENOMIC DNA]</scope>
    <source>
        <strain evidence="2">Wonlab-2016</strain>
    </source>
</reference>
<sequence>CSGAYGCPRLFPPSAIRIRIVASSPALSDLKLQQTQHVRATASSVRTAAEYTPPRDKSGRPQRSPCCVQDVKTEFDLARAEHTWKVPQ</sequence>
<comment type="caution">
    <text evidence="2">The sequence shown here is derived from an EMBL/GenBank/DDBJ whole genome shotgun (WGS) entry which is preliminary data.</text>
</comment>
<evidence type="ECO:0000313" key="2">
    <source>
        <dbReference type="EMBL" id="KAK7493176.1"/>
    </source>
</evidence>
<evidence type="ECO:0000313" key="3">
    <source>
        <dbReference type="Proteomes" id="UP001519460"/>
    </source>
</evidence>
<name>A0ABD0L1P8_9CAEN</name>
<feature type="non-terminal residue" evidence="2">
    <location>
        <position position="1"/>
    </location>
</feature>
<dbReference type="Proteomes" id="UP001519460">
    <property type="component" value="Unassembled WGS sequence"/>
</dbReference>
<accession>A0ABD0L1P8</accession>
<gene>
    <name evidence="2" type="ORF">BaRGS_00015513</name>
</gene>
<organism evidence="2 3">
    <name type="scientific">Batillaria attramentaria</name>
    <dbReference type="NCBI Taxonomy" id="370345"/>
    <lineage>
        <taxon>Eukaryota</taxon>
        <taxon>Metazoa</taxon>
        <taxon>Spiralia</taxon>
        <taxon>Lophotrochozoa</taxon>
        <taxon>Mollusca</taxon>
        <taxon>Gastropoda</taxon>
        <taxon>Caenogastropoda</taxon>
        <taxon>Sorbeoconcha</taxon>
        <taxon>Cerithioidea</taxon>
        <taxon>Batillariidae</taxon>
        <taxon>Batillaria</taxon>
    </lineage>
</organism>
<dbReference type="EMBL" id="JACVVK020000095">
    <property type="protein sequence ID" value="KAK7493176.1"/>
    <property type="molecule type" value="Genomic_DNA"/>
</dbReference>